<evidence type="ECO:0000256" key="1">
    <source>
        <dbReference type="ARBA" id="ARBA00004613"/>
    </source>
</evidence>
<dbReference type="EnsemblMetazoa" id="CLYHEMT010179.2">
    <property type="protein sequence ID" value="CLYHEMP010179.2"/>
    <property type="gene ID" value="CLYHEMG010179"/>
</dbReference>
<dbReference type="SMART" id="SM00254">
    <property type="entry name" value="ShKT"/>
    <property type="match status" value="1"/>
</dbReference>
<reference evidence="10" key="1">
    <citation type="submission" date="2021-01" db="UniProtKB">
        <authorList>
            <consortium name="EnsemblMetazoa"/>
        </authorList>
    </citation>
    <scope>IDENTIFICATION</scope>
</reference>
<feature type="chain" id="PRO_5029684095" evidence="7">
    <location>
        <begin position="30"/>
        <end position="162"/>
    </location>
</feature>
<dbReference type="Proteomes" id="UP000594262">
    <property type="component" value="Unplaced"/>
</dbReference>
<dbReference type="PANTHER" id="PTHR10083">
    <property type="entry name" value="KUNITZ-TYPE PROTEASE INHIBITOR-RELATED"/>
    <property type="match status" value="1"/>
</dbReference>
<dbReference type="PROSITE" id="PS50279">
    <property type="entry name" value="BPTI_KUNITZ_2"/>
    <property type="match status" value="1"/>
</dbReference>
<keyword evidence="2" id="KW-0964">Secreted</keyword>
<keyword evidence="5" id="KW-1015">Disulfide bond</keyword>
<keyword evidence="11" id="KW-1185">Reference proteome</keyword>
<dbReference type="SUPFAM" id="SSF57362">
    <property type="entry name" value="BPTI-like"/>
    <property type="match status" value="1"/>
</dbReference>
<dbReference type="GeneID" id="136815409"/>
<keyword evidence="7" id="KW-0732">Signal</keyword>
<name>A0A7M5WLU2_9CNID</name>
<dbReference type="PANTHER" id="PTHR10083:SF374">
    <property type="entry name" value="BPTI_KUNITZ INHIBITOR DOMAIN-CONTAINING PROTEIN"/>
    <property type="match status" value="1"/>
</dbReference>
<dbReference type="GO" id="GO:0004867">
    <property type="term" value="F:serine-type endopeptidase inhibitor activity"/>
    <property type="evidence" value="ECO:0007669"/>
    <property type="project" value="UniProtKB-KW"/>
</dbReference>
<evidence type="ECO:0000256" key="3">
    <source>
        <dbReference type="ARBA" id="ARBA00022690"/>
    </source>
</evidence>
<feature type="domain" description="ShKT" evidence="9">
    <location>
        <begin position="128"/>
        <end position="161"/>
    </location>
</feature>
<dbReference type="InterPro" id="IPR036880">
    <property type="entry name" value="Kunitz_BPTI_sf"/>
</dbReference>
<dbReference type="InterPro" id="IPR003582">
    <property type="entry name" value="ShKT_dom"/>
</dbReference>
<dbReference type="AlphaFoldDB" id="A0A7M5WLU2"/>
<evidence type="ECO:0000259" key="9">
    <source>
        <dbReference type="PROSITE" id="PS51670"/>
    </source>
</evidence>
<dbReference type="RefSeq" id="XP_066927951.1">
    <property type="nucleotide sequence ID" value="XM_067071850.1"/>
</dbReference>
<dbReference type="Gene3D" id="4.10.410.10">
    <property type="entry name" value="Pancreatic trypsin inhibitor Kunitz domain"/>
    <property type="match status" value="1"/>
</dbReference>
<feature type="domain" description="BPTI/Kunitz inhibitor" evidence="8">
    <location>
        <begin position="67"/>
        <end position="117"/>
    </location>
</feature>
<comment type="subcellular location">
    <subcellularLocation>
        <location evidence="1">Secreted</location>
    </subcellularLocation>
</comment>
<evidence type="ECO:0000256" key="2">
    <source>
        <dbReference type="ARBA" id="ARBA00022525"/>
    </source>
</evidence>
<dbReference type="CDD" id="cd22593">
    <property type="entry name" value="Kunitz_conkunitzin"/>
    <property type="match status" value="1"/>
</dbReference>
<evidence type="ECO:0000313" key="11">
    <source>
        <dbReference type="Proteomes" id="UP000594262"/>
    </source>
</evidence>
<organism evidence="10 11">
    <name type="scientific">Clytia hemisphaerica</name>
    <dbReference type="NCBI Taxonomy" id="252671"/>
    <lineage>
        <taxon>Eukaryota</taxon>
        <taxon>Metazoa</taxon>
        <taxon>Cnidaria</taxon>
        <taxon>Hydrozoa</taxon>
        <taxon>Hydroidolina</taxon>
        <taxon>Leptothecata</taxon>
        <taxon>Obeliida</taxon>
        <taxon>Clytiidae</taxon>
        <taxon>Clytia</taxon>
    </lineage>
</organism>
<evidence type="ECO:0000256" key="6">
    <source>
        <dbReference type="PROSITE-ProRule" id="PRU01005"/>
    </source>
</evidence>
<evidence type="ECO:0000256" key="5">
    <source>
        <dbReference type="ARBA" id="ARBA00023157"/>
    </source>
</evidence>
<evidence type="ECO:0000256" key="4">
    <source>
        <dbReference type="ARBA" id="ARBA00022900"/>
    </source>
</evidence>
<dbReference type="OrthoDB" id="5969998at2759"/>
<dbReference type="GO" id="GO:0005576">
    <property type="term" value="C:extracellular region"/>
    <property type="evidence" value="ECO:0007669"/>
    <property type="project" value="UniProtKB-SubCell"/>
</dbReference>
<dbReference type="Pfam" id="PF00014">
    <property type="entry name" value="Kunitz_BPTI"/>
    <property type="match status" value="1"/>
</dbReference>
<evidence type="ECO:0000256" key="7">
    <source>
        <dbReference type="SAM" id="SignalP"/>
    </source>
</evidence>
<dbReference type="InterPro" id="IPR050098">
    <property type="entry name" value="TFPI/VKTCI-like"/>
</dbReference>
<protein>
    <submittedName>
        <fullName evidence="10">Uncharacterized protein</fullName>
    </submittedName>
</protein>
<keyword evidence="4" id="KW-0722">Serine protease inhibitor</keyword>
<keyword evidence="3" id="KW-0646">Protease inhibitor</keyword>
<proteinExistence type="predicted"/>
<evidence type="ECO:0000259" key="8">
    <source>
        <dbReference type="PROSITE" id="PS50279"/>
    </source>
</evidence>
<evidence type="ECO:0000313" key="10">
    <source>
        <dbReference type="EnsemblMetazoa" id="CLYHEMP010179.2"/>
    </source>
</evidence>
<accession>A0A7M5WLU2</accession>
<feature type="signal peptide" evidence="7">
    <location>
        <begin position="1"/>
        <end position="29"/>
    </location>
</feature>
<comment type="caution">
    <text evidence="6">Lacks conserved residue(s) required for the propagation of feature annotation.</text>
</comment>
<dbReference type="SMART" id="SM00131">
    <property type="entry name" value="KU"/>
    <property type="match status" value="1"/>
</dbReference>
<dbReference type="PROSITE" id="PS51670">
    <property type="entry name" value="SHKT"/>
    <property type="match status" value="1"/>
</dbReference>
<sequence length="162" mass="17909">MKLGLLALFRLVLPALVLCLSETYETVEALVIPGCPSNSGRYGCCVDGITPAQGPNQQGCPEYKSECDMPAVTGGGNDRLIRYYYNPSKKECESFAYSGKGGNRNNFISQQACERRCSENSDSVSIECRDVINTCDEFKRKGYCSRRIVSSTYCRKTCKTCT</sequence>
<dbReference type="InterPro" id="IPR002223">
    <property type="entry name" value="Kunitz_BPTI"/>
</dbReference>